<dbReference type="AlphaFoldDB" id="A0A1A9RAA4"/>
<feature type="transmembrane region" description="Helical" evidence="1">
    <location>
        <begin position="244"/>
        <end position="267"/>
    </location>
</feature>
<proteinExistence type="predicted"/>
<keyword evidence="1" id="KW-0812">Transmembrane</keyword>
<keyword evidence="1" id="KW-1133">Transmembrane helix</keyword>
<evidence type="ECO:0000256" key="1">
    <source>
        <dbReference type="SAM" id="Phobius"/>
    </source>
</evidence>
<feature type="transmembrane region" description="Helical" evidence="1">
    <location>
        <begin position="320"/>
        <end position="344"/>
    </location>
</feature>
<comment type="caution">
    <text evidence="2">The sequence shown here is derived from an EMBL/GenBank/DDBJ whole genome shotgun (WGS) entry which is preliminary data.</text>
</comment>
<reference evidence="3" key="1">
    <citation type="submission" date="2016-05" db="EMBL/GenBank/DDBJ databases">
        <title>Draft genome of Corynebacterium afermentans subsp. afermentans LCDC 88199T.</title>
        <authorList>
            <person name="Bernier A.-M."/>
            <person name="Bernard K."/>
        </authorList>
    </citation>
    <scope>NUCLEOTIDE SEQUENCE [LARGE SCALE GENOMIC DNA]</scope>
    <source>
        <strain evidence="3">NML01-0328</strain>
    </source>
</reference>
<protein>
    <submittedName>
        <fullName evidence="2">Uncharacterized protein</fullName>
    </submittedName>
</protein>
<sequence>MQQNKSKIVMLYPYSGQMLAWQTAFVWGFVLWTMYVLIDTTGGWLGNGFWFEFVLVVLRVLMVGLIMILAGELLYDWWHKLTGKNFLRLDTARGILLHGRWRWGWQAQREYPLSMFAAVAAEKVQNDYRGYYGRLWLESADRRNDLVLEENLLPHKGSLHELDRIQNHIAKATGLAKRPVINTVIRTAEETAANPAQLQPLQVKTLPVWRQVVNLAAAGLWTWLAVWLLRLAADWQSGSLPKPLYFGAGLLALGLLAVAVSEVRGVFRARRGRKTPQTQTAWRQPSEIKAALAAARQAEHEPQPKLPERAAPKLADGAEFAVYSVGTLLSRLIFLLLAFGMVWIGEGVGWRLFWLVALLSIAGRLAHRWHTLRKVRYSVLGDELIVYRLHSFKWLPEKRYALSEFCGIYSRVRCNGVSVDLSEIWLAGKAGGKNVRLLETDFLLRNNRQTAEITAKQISRATGLPLLEYVGEDREGAG</sequence>
<feature type="transmembrane region" description="Helical" evidence="1">
    <location>
        <begin position="212"/>
        <end position="232"/>
    </location>
</feature>
<accession>A0A1A9RAA4</accession>
<dbReference type="Proteomes" id="UP000078003">
    <property type="component" value="Unassembled WGS sequence"/>
</dbReference>
<gene>
    <name evidence="2" type="ORF">A7P85_09940</name>
</gene>
<feature type="transmembrane region" description="Helical" evidence="1">
    <location>
        <begin position="20"/>
        <end position="38"/>
    </location>
</feature>
<dbReference type="EMBL" id="LXSF01000012">
    <property type="protein sequence ID" value="OAM15484.1"/>
    <property type="molecule type" value="Genomic_DNA"/>
</dbReference>
<feature type="transmembrane region" description="Helical" evidence="1">
    <location>
        <begin position="350"/>
        <end position="367"/>
    </location>
</feature>
<dbReference type="RefSeq" id="WP_064104774.1">
    <property type="nucleotide sequence ID" value="NZ_LXSF01000012.1"/>
</dbReference>
<feature type="transmembrane region" description="Helical" evidence="1">
    <location>
        <begin position="50"/>
        <end position="75"/>
    </location>
</feature>
<keyword evidence="1" id="KW-0472">Membrane</keyword>
<organism evidence="2 3">
    <name type="scientific">Eikenella corrodens</name>
    <dbReference type="NCBI Taxonomy" id="539"/>
    <lineage>
        <taxon>Bacteria</taxon>
        <taxon>Pseudomonadati</taxon>
        <taxon>Pseudomonadota</taxon>
        <taxon>Betaproteobacteria</taxon>
        <taxon>Neisseriales</taxon>
        <taxon>Neisseriaceae</taxon>
        <taxon>Eikenella</taxon>
    </lineage>
</organism>
<evidence type="ECO:0000313" key="3">
    <source>
        <dbReference type="Proteomes" id="UP000078003"/>
    </source>
</evidence>
<evidence type="ECO:0000313" key="2">
    <source>
        <dbReference type="EMBL" id="OAM15484.1"/>
    </source>
</evidence>
<name>A0A1A9RAA4_EIKCO</name>